<dbReference type="GO" id="GO:0003676">
    <property type="term" value="F:nucleic acid binding"/>
    <property type="evidence" value="ECO:0007669"/>
    <property type="project" value="InterPro"/>
</dbReference>
<dbReference type="Pfam" id="PF00098">
    <property type="entry name" value="zf-CCHC"/>
    <property type="match status" value="1"/>
</dbReference>
<dbReference type="SUPFAM" id="SSF57756">
    <property type="entry name" value="Retrovirus zinc finger-like domains"/>
    <property type="match status" value="1"/>
</dbReference>
<comment type="caution">
    <text evidence="4">The sequence shown here is derived from an EMBL/GenBank/DDBJ whole genome shotgun (WGS) entry which is preliminary data.</text>
</comment>
<evidence type="ECO:0000256" key="1">
    <source>
        <dbReference type="ARBA" id="ARBA00022664"/>
    </source>
</evidence>
<name>A0A4Y9YFG2_9AGAM</name>
<keyword evidence="1" id="KW-0507">mRNA processing</keyword>
<organism evidence="4 5">
    <name type="scientific">Dentipellis fragilis</name>
    <dbReference type="NCBI Taxonomy" id="205917"/>
    <lineage>
        <taxon>Eukaryota</taxon>
        <taxon>Fungi</taxon>
        <taxon>Dikarya</taxon>
        <taxon>Basidiomycota</taxon>
        <taxon>Agaricomycotina</taxon>
        <taxon>Agaricomycetes</taxon>
        <taxon>Russulales</taxon>
        <taxon>Hericiaceae</taxon>
        <taxon>Dentipellis</taxon>
    </lineage>
</organism>
<dbReference type="OrthoDB" id="3270958at2759"/>
<accession>A0A4Y9YFG2</accession>
<feature type="domain" description="CCHC-type" evidence="3">
    <location>
        <begin position="37"/>
        <end position="52"/>
    </location>
</feature>
<sequence>MAGRTTTPAAARSPQCAITLTKLSEQERQRLSKEGACFRCHQKGHMSFECPQNQTPRVGALETGTVPVVAPAPQADTQANALATPPGTLAVATLASSLRALGSEEREEARVALKDLIEREDF</sequence>
<dbReference type="GO" id="GO:0006397">
    <property type="term" value="P:mRNA processing"/>
    <property type="evidence" value="ECO:0007669"/>
    <property type="project" value="UniProtKB-KW"/>
</dbReference>
<keyword evidence="2" id="KW-0862">Zinc</keyword>
<dbReference type="Proteomes" id="UP000298327">
    <property type="component" value="Unassembled WGS sequence"/>
</dbReference>
<dbReference type="GO" id="GO:0008270">
    <property type="term" value="F:zinc ion binding"/>
    <property type="evidence" value="ECO:0007669"/>
    <property type="project" value="UniProtKB-KW"/>
</dbReference>
<evidence type="ECO:0000259" key="3">
    <source>
        <dbReference type="PROSITE" id="PS50158"/>
    </source>
</evidence>
<reference evidence="4 5" key="1">
    <citation type="submission" date="2019-02" db="EMBL/GenBank/DDBJ databases">
        <title>Genome sequencing of the rare red list fungi Dentipellis fragilis.</title>
        <authorList>
            <person name="Buettner E."/>
            <person name="Kellner H."/>
        </authorList>
    </citation>
    <scope>NUCLEOTIDE SEQUENCE [LARGE SCALE GENOMIC DNA]</scope>
    <source>
        <strain evidence="4 5">DSM 105465</strain>
    </source>
</reference>
<dbReference type="SMART" id="SM00343">
    <property type="entry name" value="ZnF_C2HC"/>
    <property type="match status" value="1"/>
</dbReference>
<dbReference type="AlphaFoldDB" id="A0A4Y9YFG2"/>
<dbReference type="InterPro" id="IPR001878">
    <property type="entry name" value="Znf_CCHC"/>
</dbReference>
<protein>
    <recommendedName>
        <fullName evidence="3">CCHC-type domain-containing protein</fullName>
    </recommendedName>
</protein>
<gene>
    <name evidence="4" type="ORF">EVG20_g7109</name>
</gene>
<keyword evidence="2" id="KW-0479">Metal-binding</keyword>
<dbReference type="PROSITE" id="PS50158">
    <property type="entry name" value="ZF_CCHC"/>
    <property type="match status" value="1"/>
</dbReference>
<proteinExistence type="predicted"/>
<dbReference type="InterPro" id="IPR036875">
    <property type="entry name" value="Znf_CCHC_sf"/>
</dbReference>
<evidence type="ECO:0000256" key="2">
    <source>
        <dbReference type="PROSITE-ProRule" id="PRU00047"/>
    </source>
</evidence>
<keyword evidence="5" id="KW-1185">Reference proteome</keyword>
<dbReference type="Gene3D" id="4.10.60.10">
    <property type="entry name" value="Zinc finger, CCHC-type"/>
    <property type="match status" value="1"/>
</dbReference>
<dbReference type="EMBL" id="SEOQ01000517">
    <property type="protein sequence ID" value="TFY61294.1"/>
    <property type="molecule type" value="Genomic_DNA"/>
</dbReference>
<evidence type="ECO:0000313" key="5">
    <source>
        <dbReference type="Proteomes" id="UP000298327"/>
    </source>
</evidence>
<evidence type="ECO:0000313" key="4">
    <source>
        <dbReference type="EMBL" id="TFY61294.1"/>
    </source>
</evidence>
<keyword evidence="2" id="KW-0863">Zinc-finger</keyword>